<dbReference type="Pfam" id="PF07974">
    <property type="entry name" value="EGF_2"/>
    <property type="match status" value="3"/>
</dbReference>
<dbReference type="PROSITE" id="PS00022">
    <property type="entry name" value="EGF_1"/>
    <property type="match status" value="2"/>
</dbReference>
<keyword evidence="7" id="KW-1185">Reference proteome</keyword>
<organism evidence="7">
    <name type="scientific">Naegleria gruberi</name>
    <name type="common">Amoeba</name>
    <dbReference type="NCBI Taxonomy" id="5762"/>
    <lineage>
        <taxon>Eukaryota</taxon>
        <taxon>Discoba</taxon>
        <taxon>Heterolobosea</taxon>
        <taxon>Tetramitia</taxon>
        <taxon>Eutetramitia</taxon>
        <taxon>Vahlkampfiidae</taxon>
        <taxon>Naegleria</taxon>
    </lineage>
</organism>
<dbReference type="GeneID" id="8856060"/>
<feature type="signal peptide" evidence="4">
    <location>
        <begin position="1"/>
        <end position="21"/>
    </location>
</feature>
<keyword evidence="4" id="KW-0732">Signal</keyword>
<dbReference type="CDD" id="cd02620">
    <property type="entry name" value="Peptidase_C1A_CathepsinB"/>
    <property type="match status" value="1"/>
</dbReference>
<dbReference type="PROSITE" id="PS01186">
    <property type="entry name" value="EGF_2"/>
    <property type="match status" value="3"/>
</dbReference>
<dbReference type="VEuPathDB" id="AmoebaDB:NAEGRDRAFT_70754"/>
<dbReference type="InterPro" id="IPR000742">
    <property type="entry name" value="EGF"/>
</dbReference>
<feature type="chain" id="PRO_5003037714" evidence="4">
    <location>
        <begin position="22"/>
        <end position="673"/>
    </location>
</feature>
<protein>
    <submittedName>
        <fullName evidence="6">Predicted protein</fullName>
    </submittedName>
</protein>
<evidence type="ECO:0000256" key="3">
    <source>
        <dbReference type="PROSITE-ProRule" id="PRU00076"/>
    </source>
</evidence>
<evidence type="ECO:0000256" key="1">
    <source>
        <dbReference type="ARBA" id="ARBA00008455"/>
    </source>
</evidence>
<dbReference type="GO" id="GO:0006508">
    <property type="term" value="P:proteolysis"/>
    <property type="evidence" value="ECO:0007669"/>
    <property type="project" value="InterPro"/>
</dbReference>
<dbReference type="Gene3D" id="3.90.70.10">
    <property type="entry name" value="Cysteine proteinases"/>
    <property type="match status" value="1"/>
</dbReference>
<dbReference type="AlphaFoldDB" id="D2VP73"/>
<dbReference type="InterPro" id="IPR000668">
    <property type="entry name" value="Peptidase_C1A_C"/>
</dbReference>
<keyword evidence="3" id="KW-0245">EGF-like domain</keyword>
<name>D2VP73_NAEGR</name>
<dbReference type="SMART" id="SM00645">
    <property type="entry name" value="Pept_C1"/>
    <property type="match status" value="1"/>
</dbReference>
<evidence type="ECO:0000256" key="4">
    <source>
        <dbReference type="SAM" id="SignalP"/>
    </source>
</evidence>
<dbReference type="Proteomes" id="UP000006671">
    <property type="component" value="Unassembled WGS sequence"/>
</dbReference>
<dbReference type="InParanoid" id="D2VP73"/>
<dbReference type="Gene3D" id="2.10.25.10">
    <property type="entry name" value="Laminin"/>
    <property type="match status" value="4"/>
</dbReference>
<dbReference type="GO" id="GO:0008234">
    <property type="term" value="F:cysteine-type peptidase activity"/>
    <property type="evidence" value="ECO:0007669"/>
    <property type="project" value="InterPro"/>
</dbReference>
<dbReference type="SUPFAM" id="SSF54001">
    <property type="entry name" value="Cysteine proteinases"/>
    <property type="match status" value="1"/>
</dbReference>
<reference evidence="6 7" key="1">
    <citation type="journal article" date="2010" name="Cell">
        <title>The genome of Naegleria gruberi illuminates early eukaryotic versatility.</title>
        <authorList>
            <person name="Fritz-Laylin L.K."/>
            <person name="Prochnik S.E."/>
            <person name="Ginger M.L."/>
            <person name="Dacks J.B."/>
            <person name="Carpenter M.L."/>
            <person name="Field M.C."/>
            <person name="Kuo A."/>
            <person name="Paredez A."/>
            <person name="Chapman J."/>
            <person name="Pham J."/>
            <person name="Shu S."/>
            <person name="Neupane R."/>
            <person name="Cipriano M."/>
            <person name="Mancuso J."/>
            <person name="Tu H."/>
            <person name="Salamov A."/>
            <person name="Lindquist E."/>
            <person name="Shapiro H."/>
            <person name="Lucas S."/>
            <person name="Grigoriev I.V."/>
            <person name="Cande W.Z."/>
            <person name="Fulton C."/>
            <person name="Rokhsar D.S."/>
            <person name="Dawson S.C."/>
        </authorList>
    </citation>
    <scope>NUCLEOTIDE SEQUENCE [LARGE SCALE GENOMIC DNA]</scope>
    <source>
        <strain evidence="6 7">NEG-M</strain>
    </source>
</reference>
<dbReference type="InterPro" id="IPR025660">
    <property type="entry name" value="Pept_his_AS"/>
</dbReference>
<dbReference type="InterPro" id="IPR000169">
    <property type="entry name" value="Pept_cys_AS"/>
</dbReference>
<dbReference type="STRING" id="5762.D2VP73"/>
<dbReference type="OrthoDB" id="10045365at2759"/>
<dbReference type="KEGG" id="ngr:NAEGRDRAFT_70754"/>
<dbReference type="eggNOG" id="KOG1225">
    <property type="taxonomic scope" value="Eukaryota"/>
</dbReference>
<dbReference type="PANTHER" id="PTHR12411">
    <property type="entry name" value="CYSTEINE PROTEASE FAMILY C1-RELATED"/>
    <property type="match status" value="1"/>
</dbReference>
<dbReference type="SMART" id="SM00181">
    <property type="entry name" value="EGF"/>
    <property type="match status" value="6"/>
</dbReference>
<evidence type="ECO:0000259" key="5">
    <source>
        <dbReference type="PROSITE" id="PS50026"/>
    </source>
</evidence>
<dbReference type="EMBL" id="GG738886">
    <property type="protein sequence ID" value="EFC41310.1"/>
    <property type="molecule type" value="Genomic_DNA"/>
</dbReference>
<comment type="similarity">
    <text evidence="1">Belongs to the peptidase C1 family.</text>
</comment>
<dbReference type="eggNOG" id="KOG1543">
    <property type="taxonomic scope" value="Eukaryota"/>
</dbReference>
<evidence type="ECO:0000313" key="6">
    <source>
        <dbReference type="EMBL" id="EFC41310.1"/>
    </source>
</evidence>
<dbReference type="OMA" id="GKCTSAR"/>
<dbReference type="RefSeq" id="XP_002674054.1">
    <property type="nucleotide sequence ID" value="XM_002674008.1"/>
</dbReference>
<dbReference type="PROSITE" id="PS50026">
    <property type="entry name" value="EGF_3"/>
    <property type="match status" value="3"/>
</dbReference>
<sequence>MHKQISLFLLVLFLLVSSASFKHTHFTKDMIDSLNQDPSVKWEAANYDQFAGKSFAELRKLLGGKRGEESSSEEARYNTRDVKSTVAIPDTFDSRTKWPQCIHGIRNQGQCGSCWAFATTGVFSDRLCITTNNVSNVVISPEFLIECDKTSFACQGGYGYYSWKFFMNTGIPLESCVPYTKDSLVYGNTTNAQCRSTCTDGSPLKLYKAASAYYIYSPITNYQTEIMTNGPVEADFDVYSDFYSYKSGIYQKTAGSTYVGGHAVKVLGWASDSNGTPYWIAQNQWGTSWGMGGYFYIYRGNSTLNCKFDNYMIAGTVSPPTCYGKAQSDSSVCNGHGQCVGPDTCSCSSGWGGTYCNITSCNGIVLTDSSVCSGHGQCVSAENCVCNSGWSGTYCAETTCNGISSANSSVCSGHGTCTTKDTCTCKTGYGDQYCQSFICYGLTGSNAAVCSGHGTCSAYNTCKCNTGYSGSQCQNYTCNAIAQNNANVCSGHGSCVDYNTCKCSGGYTGTYCSQVACNGILPTDSSVCSGRGKCVGPNNCTCTNSTQYGGEFCQVPKCGGILATDSSVCGGKTNYVCSGVNTCTCKTGYTGANCNSFSCFGIDSNSTSVCAGSGKCVALDTCQCTDGTSGNCTSSTSTDSSTRQSHASNQYGQTMWIQIVLCTVLLWIGAIVF</sequence>
<evidence type="ECO:0000313" key="7">
    <source>
        <dbReference type="Proteomes" id="UP000006671"/>
    </source>
</evidence>
<dbReference type="InterPro" id="IPR013111">
    <property type="entry name" value="EGF_extracell"/>
</dbReference>
<accession>D2VP73</accession>
<comment type="caution">
    <text evidence="3">Lacks conserved residue(s) required for the propagation of feature annotation.</text>
</comment>
<feature type="domain" description="EGF-like" evidence="5">
    <location>
        <begin position="401"/>
        <end position="435"/>
    </location>
</feature>
<proteinExistence type="inferred from homology"/>
<feature type="disulfide bond" evidence="3">
    <location>
        <begin position="503"/>
        <end position="512"/>
    </location>
</feature>
<feature type="domain" description="EGF-like" evidence="5">
    <location>
        <begin position="357"/>
        <end position="396"/>
    </location>
</feature>
<gene>
    <name evidence="6" type="ORF">NAEGRDRAFT_70754</name>
</gene>
<feature type="domain" description="EGF-like" evidence="5">
    <location>
        <begin position="474"/>
        <end position="513"/>
    </location>
</feature>
<feature type="disulfide bond" evidence="3">
    <location>
        <begin position="425"/>
        <end position="434"/>
    </location>
</feature>
<dbReference type="PROSITE" id="PS00639">
    <property type="entry name" value="THIOL_PROTEASE_HIS"/>
    <property type="match status" value="1"/>
</dbReference>
<dbReference type="InterPro" id="IPR038765">
    <property type="entry name" value="Papain-like_cys_pep_sf"/>
</dbReference>
<dbReference type="PRINTS" id="PR00705">
    <property type="entry name" value="PAPAIN"/>
</dbReference>
<dbReference type="PROSITE" id="PS00139">
    <property type="entry name" value="THIOL_PROTEASE_CYS"/>
    <property type="match status" value="1"/>
</dbReference>
<dbReference type="Pfam" id="PF00112">
    <property type="entry name" value="Peptidase_C1"/>
    <property type="match status" value="1"/>
</dbReference>
<feature type="disulfide bond" evidence="3">
    <location>
        <begin position="386"/>
        <end position="395"/>
    </location>
</feature>
<evidence type="ECO:0000256" key="2">
    <source>
        <dbReference type="ARBA" id="ARBA00023157"/>
    </source>
</evidence>
<dbReference type="InterPro" id="IPR013128">
    <property type="entry name" value="Peptidase_C1A"/>
</dbReference>
<keyword evidence="2 3" id="KW-1015">Disulfide bond</keyword>